<dbReference type="PANTHER" id="PTHR13153">
    <property type="entry name" value="CGTHBA PROTEIN -14 GENE PROTEIN"/>
    <property type="match status" value="1"/>
</dbReference>
<dbReference type="Proteomes" id="UP000271098">
    <property type="component" value="Unassembled WGS sequence"/>
</dbReference>
<dbReference type="GO" id="GO:0010508">
    <property type="term" value="P:positive regulation of autophagy"/>
    <property type="evidence" value="ECO:0007669"/>
    <property type="project" value="TreeGrafter"/>
</dbReference>
<proteinExistence type="predicted"/>
<name>A0A183ER31_9BILA</name>
<dbReference type="InterPro" id="IPR005365">
    <property type="entry name" value="Npr3"/>
</dbReference>
<dbReference type="GO" id="GO:1990130">
    <property type="term" value="C:GATOR1 complex"/>
    <property type="evidence" value="ECO:0007669"/>
    <property type="project" value="TreeGrafter"/>
</dbReference>
<dbReference type="EMBL" id="UYRT01097792">
    <property type="protein sequence ID" value="VDN41455.1"/>
    <property type="molecule type" value="Genomic_DNA"/>
</dbReference>
<organism evidence="4">
    <name type="scientific">Gongylonema pulchrum</name>
    <dbReference type="NCBI Taxonomy" id="637853"/>
    <lineage>
        <taxon>Eukaryota</taxon>
        <taxon>Metazoa</taxon>
        <taxon>Ecdysozoa</taxon>
        <taxon>Nematoda</taxon>
        <taxon>Chromadorea</taxon>
        <taxon>Rhabditida</taxon>
        <taxon>Spirurina</taxon>
        <taxon>Spiruromorpha</taxon>
        <taxon>Spiruroidea</taxon>
        <taxon>Gongylonematidae</taxon>
        <taxon>Gongylonema</taxon>
    </lineage>
</organism>
<accession>A0A183ER31</accession>
<evidence type="ECO:0000256" key="1">
    <source>
        <dbReference type="SAM" id="SignalP"/>
    </source>
</evidence>
<dbReference type="OrthoDB" id="18648at2759"/>
<dbReference type="GO" id="GO:1904262">
    <property type="term" value="P:negative regulation of TORC1 signaling"/>
    <property type="evidence" value="ECO:0007669"/>
    <property type="project" value="TreeGrafter"/>
</dbReference>
<protein>
    <submittedName>
        <fullName evidence="4">Secreted protein</fullName>
    </submittedName>
</protein>
<dbReference type="GO" id="GO:0034198">
    <property type="term" value="P:cellular response to amino acid starvation"/>
    <property type="evidence" value="ECO:0007669"/>
    <property type="project" value="TreeGrafter"/>
</dbReference>
<reference evidence="2 3" key="2">
    <citation type="submission" date="2018-11" db="EMBL/GenBank/DDBJ databases">
        <authorList>
            <consortium name="Pathogen Informatics"/>
        </authorList>
    </citation>
    <scope>NUCLEOTIDE SEQUENCE [LARGE SCALE GENOMIC DNA]</scope>
</reference>
<dbReference type="WBParaSite" id="GPUH_0002345201-mRNA-1">
    <property type="protein sequence ID" value="GPUH_0002345201-mRNA-1"/>
    <property type="gene ID" value="GPUH_0002345201"/>
</dbReference>
<dbReference type="PANTHER" id="PTHR13153:SF5">
    <property type="entry name" value="GATOR COMPLEX PROTEIN NPRL3"/>
    <property type="match status" value="1"/>
</dbReference>
<evidence type="ECO:0000313" key="3">
    <source>
        <dbReference type="Proteomes" id="UP000271098"/>
    </source>
</evidence>
<dbReference type="AlphaFoldDB" id="A0A183ER31"/>
<gene>
    <name evidence="2" type="ORF">GPUH_LOCUS23421</name>
</gene>
<evidence type="ECO:0000313" key="2">
    <source>
        <dbReference type="EMBL" id="VDN41455.1"/>
    </source>
</evidence>
<sequence>MWFQTYSFFFFVFSVPTKILAHLLSARGICEKPFEIKIDNIRFAGFPKTVSNPTARSPQTFHVVFVLLANAAAHLVASFLELSRKIAIAIDEEQTRCDYLGDQMIAIAIDEEQTRCDYLGDQMVTMLNDYDKSDSLSEGNFFFSRQIFPFQYNLICLA</sequence>
<dbReference type="GO" id="GO:0038202">
    <property type="term" value="P:TORC1 signaling"/>
    <property type="evidence" value="ECO:0007669"/>
    <property type="project" value="TreeGrafter"/>
</dbReference>
<evidence type="ECO:0000313" key="4">
    <source>
        <dbReference type="WBParaSite" id="GPUH_0002345201-mRNA-1"/>
    </source>
</evidence>
<feature type="chain" id="PRO_5043139257" evidence="1">
    <location>
        <begin position="22"/>
        <end position="158"/>
    </location>
</feature>
<reference evidence="4" key="1">
    <citation type="submission" date="2016-06" db="UniProtKB">
        <authorList>
            <consortium name="WormBaseParasite"/>
        </authorList>
    </citation>
    <scope>IDENTIFICATION</scope>
</reference>
<keyword evidence="1" id="KW-0732">Signal</keyword>
<feature type="signal peptide" evidence="1">
    <location>
        <begin position="1"/>
        <end position="21"/>
    </location>
</feature>
<keyword evidence="3" id="KW-1185">Reference proteome</keyword>